<dbReference type="RefSeq" id="WP_203741451.1">
    <property type="nucleotide sequence ID" value="NZ_BAAAUC010000116.1"/>
</dbReference>
<dbReference type="InterPro" id="IPR057326">
    <property type="entry name" value="KR_dom"/>
</dbReference>
<dbReference type="PANTHER" id="PTHR42760">
    <property type="entry name" value="SHORT-CHAIN DEHYDROGENASES/REDUCTASES FAMILY MEMBER"/>
    <property type="match status" value="1"/>
</dbReference>
<reference evidence="4" key="1">
    <citation type="submission" date="2021-01" db="EMBL/GenBank/DDBJ databases">
        <title>Whole genome shotgun sequence of Actinoplanes cyaneus NBRC 14990.</title>
        <authorList>
            <person name="Komaki H."/>
            <person name="Tamura T."/>
        </authorList>
    </citation>
    <scope>NUCLEOTIDE SEQUENCE</scope>
    <source>
        <strain evidence="4">NBRC 14990</strain>
    </source>
</reference>
<dbReference type="CDD" id="cd05233">
    <property type="entry name" value="SDR_c"/>
    <property type="match status" value="1"/>
</dbReference>
<dbReference type="Proteomes" id="UP000619479">
    <property type="component" value="Unassembled WGS sequence"/>
</dbReference>
<gene>
    <name evidence="4" type="ORF">Acy02nite_32950</name>
</gene>
<dbReference type="InterPro" id="IPR020904">
    <property type="entry name" value="Sc_DH/Rdtase_CS"/>
</dbReference>
<dbReference type="FunFam" id="3.40.50.720:FF:000084">
    <property type="entry name" value="Short-chain dehydrogenase reductase"/>
    <property type="match status" value="1"/>
</dbReference>
<evidence type="ECO:0000259" key="3">
    <source>
        <dbReference type="SMART" id="SM00822"/>
    </source>
</evidence>
<evidence type="ECO:0000313" key="5">
    <source>
        <dbReference type="Proteomes" id="UP000619479"/>
    </source>
</evidence>
<dbReference type="GO" id="GO:0006633">
    <property type="term" value="P:fatty acid biosynthetic process"/>
    <property type="evidence" value="ECO:0007669"/>
    <property type="project" value="TreeGrafter"/>
</dbReference>
<dbReference type="SUPFAM" id="SSF51735">
    <property type="entry name" value="NAD(P)-binding Rossmann-fold domains"/>
    <property type="match status" value="1"/>
</dbReference>
<sequence>MGQLDGKTALITGGTSGIGLASAQRLAAEGATVFVTGRDQAKLDAAAAGGLVAIRGDVSDPADLDRVFAAIAERGNGLDVLFTNAGGGGFATLEDTTWEHYEQTFHRNVAGTIFTVQKALPLLNQGAAIVLAGSTAAAGGTPAFGMYAASKAAVRSFGRTWAAELVGRGIRVNTIVPGPTETPGLAGLAADPSQVQAVFKSLSENVPMNRLGRPEEIAAAVLFLASGQSSFMTGAELYVDGGERQV</sequence>
<evidence type="ECO:0000313" key="4">
    <source>
        <dbReference type="EMBL" id="GID65414.1"/>
    </source>
</evidence>
<dbReference type="PANTHER" id="PTHR42760:SF133">
    <property type="entry name" value="3-OXOACYL-[ACYL-CARRIER-PROTEIN] REDUCTASE"/>
    <property type="match status" value="1"/>
</dbReference>
<evidence type="ECO:0000256" key="1">
    <source>
        <dbReference type="ARBA" id="ARBA00006484"/>
    </source>
</evidence>
<dbReference type="Pfam" id="PF13561">
    <property type="entry name" value="adh_short_C2"/>
    <property type="match status" value="1"/>
</dbReference>
<dbReference type="Gene3D" id="3.40.50.720">
    <property type="entry name" value="NAD(P)-binding Rossmann-like Domain"/>
    <property type="match status" value="1"/>
</dbReference>
<feature type="domain" description="Ketoreductase" evidence="3">
    <location>
        <begin position="7"/>
        <end position="182"/>
    </location>
</feature>
<comment type="similarity">
    <text evidence="1">Belongs to the short-chain dehydrogenases/reductases (SDR) family.</text>
</comment>
<keyword evidence="2" id="KW-0560">Oxidoreductase</keyword>
<dbReference type="PRINTS" id="PR00081">
    <property type="entry name" value="GDHRDH"/>
</dbReference>
<keyword evidence="5" id="KW-1185">Reference proteome</keyword>
<comment type="caution">
    <text evidence="4">The sequence shown here is derived from an EMBL/GenBank/DDBJ whole genome shotgun (WGS) entry which is preliminary data.</text>
</comment>
<dbReference type="PROSITE" id="PS00061">
    <property type="entry name" value="ADH_SHORT"/>
    <property type="match status" value="1"/>
</dbReference>
<name>A0A919IGS6_9ACTN</name>
<evidence type="ECO:0000256" key="2">
    <source>
        <dbReference type="ARBA" id="ARBA00023002"/>
    </source>
</evidence>
<protein>
    <submittedName>
        <fullName evidence="4">Oxidoreductase</fullName>
    </submittedName>
</protein>
<dbReference type="InterPro" id="IPR002347">
    <property type="entry name" value="SDR_fam"/>
</dbReference>
<accession>A0A919IGS6</accession>
<dbReference type="AlphaFoldDB" id="A0A919IGS6"/>
<organism evidence="4 5">
    <name type="scientific">Actinoplanes cyaneus</name>
    <dbReference type="NCBI Taxonomy" id="52696"/>
    <lineage>
        <taxon>Bacteria</taxon>
        <taxon>Bacillati</taxon>
        <taxon>Actinomycetota</taxon>
        <taxon>Actinomycetes</taxon>
        <taxon>Micromonosporales</taxon>
        <taxon>Micromonosporaceae</taxon>
        <taxon>Actinoplanes</taxon>
    </lineage>
</organism>
<dbReference type="SMART" id="SM00822">
    <property type="entry name" value="PKS_KR"/>
    <property type="match status" value="1"/>
</dbReference>
<dbReference type="EMBL" id="BOMH01000025">
    <property type="protein sequence ID" value="GID65414.1"/>
    <property type="molecule type" value="Genomic_DNA"/>
</dbReference>
<dbReference type="InterPro" id="IPR036291">
    <property type="entry name" value="NAD(P)-bd_dom_sf"/>
</dbReference>
<dbReference type="GO" id="GO:0048038">
    <property type="term" value="F:quinone binding"/>
    <property type="evidence" value="ECO:0007669"/>
    <property type="project" value="TreeGrafter"/>
</dbReference>
<proteinExistence type="inferred from homology"/>
<dbReference type="GO" id="GO:0016616">
    <property type="term" value="F:oxidoreductase activity, acting on the CH-OH group of donors, NAD or NADP as acceptor"/>
    <property type="evidence" value="ECO:0007669"/>
    <property type="project" value="TreeGrafter"/>
</dbReference>